<dbReference type="NCBIfam" id="TIGR01221">
    <property type="entry name" value="rmlC"/>
    <property type="match status" value="1"/>
</dbReference>
<dbReference type="EC" id="5.1.3.13" evidence="2"/>
<organism evidence="3 4">
    <name type="scientific">Arthrospiribacter ruber</name>
    <dbReference type="NCBI Taxonomy" id="2487934"/>
    <lineage>
        <taxon>Bacteria</taxon>
        <taxon>Pseudomonadati</taxon>
        <taxon>Bacteroidota</taxon>
        <taxon>Cytophagia</taxon>
        <taxon>Cytophagales</taxon>
        <taxon>Cyclobacteriaceae</taxon>
        <taxon>Arthrospiribacter</taxon>
    </lineage>
</organism>
<dbReference type="EMBL" id="RPHB01000004">
    <property type="protein sequence ID" value="MBW3468308.1"/>
    <property type="molecule type" value="Genomic_DNA"/>
</dbReference>
<comment type="function">
    <text evidence="2">Catalyzes the epimerization of the C3' and C5'positions of dTDP-6-deoxy-D-xylo-4-hexulose, forming dTDP-6-deoxy-L-lyxo-4-hexulose.</text>
</comment>
<dbReference type="Proteomes" id="UP000727490">
    <property type="component" value="Unassembled WGS sequence"/>
</dbReference>
<proteinExistence type="inferred from homology"/>
<feature type="site" description="Participates in a stacking interaction with the thymidine ring of dTDP-4-oxo-6-deoxyglucose" evidence="1">
    <location>
        <position position="137"/>
    </location>
</feature>
<comment type="subunit">
    <text evidence="2">Homodimer.</text>
</comment>
<comment type="similarity">
    <text evidence="2">Belongs to the dTDP-4-dehydrorhamnose 3,5-epimerase family.</text>
</comment>
<keyword evidence="4" id="KW-1185">Reference proteome</keyword>
<name>A0A951IZB3_9BACT</name>
<reference evidence="3 4" key="1">
    <citation type="journal article" date="2020" name="Syst. Appl. Microbiol.">
        <title>Arthrospiribacter ruber gen. nov., sp. nov., a novel bacterium isolated from Arthrospira cultures.</title>
        <authorList>
            <person name="Waleron M."/>
            <person name="Misztak A."/>
            <person name="Waleron M.M."/>
            <person name="Furmaniak M."/>
            <person name="Mrozik A."/>
            <person name="Waleron K."/>
        </authorList>
    </citation>
    <scope>NUCLEOTIDE SEQUENCE [LARGE SCALE GENOMIC DNA]</scope>
    <source>
        <strain evidence="3 4">DPMB0001</strain>
    </source>
</reference>
<keyword evidence="2 3" id="KW-0413">Isomerase</keyword>
<dbReference type="GO" id="GO:0005829">
    <property type="term" value="C:cytosol"/>
    <property type="evidence" value="ECO:0007669"/>
    <property type="project" value="TreeGrafter"/>
</dbReference>
<gene>
    <name evidence="3" type="primary">rfbC</name>
    <name evidence="3" type="ORF">EGN73_10870</name>
</gene>
<dbReference type="PANTHER" id="PTHR21047:SF2">
    <property type="entry name" value="THYMIDINE DIPHOSPHO-4-KETO-RHAMNOSE 3,5-EPIMERASE"/>
    <property type="match status" value="1"/>
</dbReference>
<evidence type="ECO:0000256" key="2">
    <source>
        <dbReference type="RuleBase" id="RU364069"/>
    </source>
</evidence>
<dbReference type="CDD" id="cd00438">
    <property type="entry name" value="cupin_RmlC"/>
    <property type="match status" value="1"/>
</dbReference>
<evidence type="ECO:0000256" key="1">
    <source>
        <dbReference type="PIRSR" id="PIRSR600888-3"/>
    </source>
</evidence>
<comment type="catalytic activity">
    <reaction evidence="2">
        <text>dTDP-4-dehydro-6-deoxy-alpha-D-glucose = dTDP-4-dehydro-beta-L-rhamnose</text>
        <dbReference type="Rhea" id="RHEA:16969"/>
        <dbReference type="ChEBI" id="CHEBI:57649"/>
        <dbReference type="ChEBI" id="CHEBI:62830"/>
        <dbReference type="EC" id="5.1.3.13"/>
    </reaction>
</comment>
<protein>
    <recommendedName>
        <fullName evidence="2">dTDP-4-dehydrorhamnose 3,5-epimerase</fullName>
        <ecNumber evidence="2">5.1.3.13</ecNumber>
    </recommendedName>
    <alternativeName>
        <fullName evidence="2">Thymidine diphospho-4-keto-rhamnose 3,5-epimerase</fullName>
    </alternativeName>
</protein>
<dbReference type="PANTHER" id="PTHR21047">
    <property type="entry name" value="DTDP-6-DEOXY-D-GLUCOSE-3,5 EPIMERASE"/>
    <property type="match status" value="1"/>
</dbReference>
<dbReference type="GO" id="GO:0000271">
    <property type="term" value="P:polysaccharide biosynthetic process"/>
    <property type="evidence" value="ECO:0007669"/>
    <property type="project" value="TreeGrafter"/>
</dbReference>
<dbReference type="GO" id="GO:0019305">
    <property type="term" value="P:dTDP-rhamnose biosynthetic process"/>
    <property type="evidence" value="ECO:0007669"/>
    <property type="project" value="UniProtKB-UniRule"/>
</dbReference>
<evidence type="ECO:0000313" key="4">
    <source>
        <dbReference type="Proteomes" id="UP000727490"/>
    </source>
</evidence>
<accession>A0A951IZB3</accession>
<dbReference type="AlphaFoldDB" id="A0A951IZB3"/>
<dbReference type="InterPro" id="IPR000888">
    <property type="entry name" value="RmlC-like"/>
</dbReference>
<dbReference type="Pfam" id="PF00908">
    <property type="entry name" value="dTDP_sugar_isom"/>
    <property type="match status" value="1"/>
</dbReference>
<sequence>MELQETNLEGCFILHPKTFRDKRGSLTKIYHQDIFKGLGLDLSFKEEYFSVSTKGVLRGLHFQTPPMQHSKCVTCVAGSIYDVVVDLRKKSPTYADHFSLILDSKEPKMLLVPEGFAHGFVALEDNSVFLNRSTTVYSPECDAGIRWDSCGIQWPDMDLIISDKDSLMPSFKNYDSPF</sequence>
<dbReference type="RefSeq" id="WP_219289387.1">
    <property type="nucleotide sequence ID" value="NZ_RPHB01000004.1"/>
</dbReference>
<comment type="pathway">
    <text evidence="2">Carbohydrate biosynthesis; dTDP-L-rhamnose biosynthesis.</text>
</comment>
<comment type="caution">
    <text evidence="3">The sequence shown here is derived from an EMBL/GenBank/DDBJ whole genome shotgun (WGS) entry which is preliminary data.</text>
</comment>
<dbReference type="GO" id="GO:0008830">
    <property type="term" value="F:dTDP-4-dehydrorhamnose 3,5-epimerase activity"/>
    <property type="evidence" value="ECO:0007669"/>
    <property type="project" value="UniProtKB-UniRule"/>
</dbReference>
<evidence type="ECO:0000313" key="3">
    <source>
        <dbReference type="EMBL" id="MBW3468308.1"/>
    </source>
</evidence>